<comment type="caution">
    <text evidence="2">The sequence shown here is derived from an EMBL/GenBank/DDBJ whole genome shotgun (WGS) entry which is preliminary data.</text>
</comment>
<feature type="compositionally biased region" description="Basic and acidic residues" evidence="1">
    <location>
        <begin position="76"/>
        <end position="92"/>
    </location>
</feature>
<feature type="compositionally biased region" description="Polar residues" evidence="1">
    <location>
        <begin position="685"/>
        <end position="703"/>
    </location>
</feature>
<name>A0AAV6UAJ8_9ARAC</name>
<protein>
    <recommendedName>
        <fullName evidence="4">Nucleocapsid protein</fullName>
    </recommendedName>
</protein>
<evidence type="ECO:0000313" key="2">
    <source>
        <dbReference type="EMBL" id="KAG8180560.1"/>
    </source>
</evidence>
<organism evidence="2 3">
    <name type="scientific">Oedothorax gibbosus</name>
    <dbReference type="NCBI Taxonomy" id="931172"/>
    <lineage>
        <taxon>Eukaryota</taxon>
        <taxon>Metazoa</taxon>
        <taxon>Ecdysozoa</taxon>
        <taxon>Arthropoda</taxon>
        <taxon>Chelicerata</taxon>
        <taxon>Arachnida</taxon>
        <taxon>Araneae</taxon>
        <taxon>Araneomorphae</taxon>
        <taxon>Entelegynae</taxon>
        <taxon>Araneoidea</taxon>
        <taxon>Linyphiidae</taxon>
        <taxon>Erigoninae</taxon>
        <taxon>Oedothorax</taxon>
    </lineage>
</organism>
<feature type="region of interest" description="Disordered" evidence="1">
    <location>
        <begin position="1"/>
        <end position="120"/>
    </location>
</feature>
<gene>
    <name evidence="2" type="ORF">JTE90_018180</name>
</gene>
<evidence type="ECO:0000313" key="3">
    <source>
        <dbReference type="Proteomes" id="UP000827092"/>
    </source>
</evidence>
<sequence>MESSEDLTRKDLDNIRQSLTLSVPNKGKKSGGKTQKHQSATGRDNTKKTEEGDKTGNQKGKGGALKNTARALTKFVRKEKDPKEEAPADEHSIANTAENKGSIEDSREAEKTGENQEFPRKFINNLVQGLQKENTSMNGFPRIETLAELEAQFGELSQGLGMNTTTCNIPTLFEGITVPPGIIVQMQDRNRSKEERASIASEWASKYLMFAAPRKVALWCVNSFFLERGMNEIYNARYMPVVHMCVNSTTLESATNAQITTYGNLSRQFRQNLGEAVFPIAEFSHGEHNVEDRVRINTALAARMLDMLTAMIMKRNARLGGGVTQQGQGCAHYDSYVDYLIDGELPALLPTSRRNLSGTGIKDDSVAEEAPREGQVAKNGRLLLTTALMEYVRRNNTLPDGIRERAEPDIILALREYDANENQGTGRSQQAANMDIVFNFFLFCRAANIWREGDGQNNWRRLKKLNIMLYALGQRMQGQQKITDLITRTGGGIEGLIRIFNNTRSIHKPPFCLSAHRIYDMVAVFGGIKFNDVPRSFIKCGVSLRYIIHMRLKSATAMELVTTYWTLINAINETLPIAEQNDINEAEHLFHQLLLQKNSAFSNTTNKTGNVFGITLVPDGREQVVVNQRTLNEFLAIAGQDDLPKDKAASTPDDNNATEPQALETQLETQAAATPDDNLTKEQQTENLQERGTATSSSSNKKIVSKEQSSETFEVMEIDDESIDDPLPAEDGDTEQCIENPINKGTSKHKCSFDPKWQDNFPWLRRNMSDDKKEVLFCNLCIKHHKKFKK</sequence>
<evidence type="ECO:0000256" key="1">
    <source>
        <dbReference type="SAM" id="MobiDB-lite"/>
    </source>
</evidence>
<feature type="compositionally biased region" description="Basic residues" evidence="1">
    <location>
        <begin position="26"/>
        <end position="36"/>
    </location>
</feature>
<keyword evidence="3" id="KW-1185">Reference proteome</keyword>
<feature type="region of interest" description="Disordered" evidence="1">
    <location>
        <begin position="668"/>
        <end position="725"/>
    </location>
</feature>
<dbReference type="EMBL" id="JAFNEN010000559">
    <property type="protein sequence ID" value="KAG8180560.1"/>
    <property type="molecule type" value="Genomic_DNA"/>
</dbReference>
<feature type="compositionally biased region" description="Acidic residues" evidence="1">
    <location>
        <begin position="714"/>
        <end position="725"/>
    </location>
</feature>
<accession>A0AAV6UAJ8</accession>
<reference evidence="2 3" key="1">
    <citation type="journal article" date="2022" name="Nat. Ecol. Evol.">
        <title>A masculinizing supergene underlies an exaggerated male reproductive morph in a spider.</title>
        <authorList>
            <person name="Hendrickx F."/>
            <person name="De Corte Z."/>
            <person name="Sonet G."/>
            <person name="Van Belleghem S.M."/>
            <person name="Kostlbacher S."/>
            <person name="Vangestel C."/>
        </authorList>
    </citation>
    <scope>NUCLEOTIDE SEQUENCE [LARGE SCALE GENOMIC DNA]</scope>
    <source>
        <strain evidence="2">W744_W776</strain>
    </source>
</reference>
<dbReference type="AlphaFoldDB" id="A0AAV6UAJ8"/>
<feature type="compositionally biased region" description="Basic and acidic residues" evidence="1">
    <location>
        <begin position="44"/>
        <end position="56"/>
    </location>
</feature>
<feature type="compositionally biased region" description="Basic and acidic residues" evidence="1">
    <location>
        <begin position="101"/>
        <end position="120"/>
    </location>
</feature>
<proteinExistence type="predicted"/>
<dbReference type="Proteomes" id="UP000827092">
    <property type="component" value="Unassembled WGS sequence"/>
</dbReference>
<feature type="compositionally biased region" description="Basic and acidic residues" evidence="1">
    <location>
        <begin position="1"/>
        <end position="14"/>
    </location>
</feature>
<evidence type="ECO:0008006" key="4">
    <source>
        <dbReference type="Google" id="ProtNLM"/>
    </source>
</evidence>